<dbReference type="Pfam" id="PF13839">
    <property type="entry name" value="PC-Esterase"/>
    <property type="match status" value="1"/>
</dbReference>
<dbReference type="GO" id="GO:0005794">
    <property type="term" value="C:Golgi apparatus"/>
    <property type="evidence" value="ECO:0007669"/>
    <property type="project" value="TreeGrafter"/>
</dbReference>
<name>A0AAE2CBV1_9LAMI</name>
<dbReference type="GO" id="GO:0016020">
    <property type="term" value="C:membrane"/>
    <property type="evidence" value="ECO:0007669"/>
    <property type="project" value="UniProtKB-SubCell"/>
</dbReference>
<feature type="domain" description="Trichome birefringence-like C-terminal" evidence="9">
    <location>
        <begin position="192"/>
        <end position="476"/>
    </location>
</feature>
<evidence type="ECO:0000256" key="8">
    <source>
        <dbReference type="SAM" id="Phobius"/>
    </source>
</evidence>
<dbReference type="EMBL" id="JACGWO010000010">
    <property type="protein sequence ID" value="KAK4416300.1"/>
    <property type="molecule type" value="Genomic_DNA"/>
</dbReference>
<feature type="domain" description="Trichome birefringence-like N-terminal" evidence="10">
    <location>
        <begin position="138"/>
        <end position="191"/>
    </location>
</feature>
<reference evidence="11" key="1">
    <citation type="submission" date="2020-06" db="EMBL/GenBank/DDBJ databases">
        <authorList>
            <person name="Li T."/>
            <person name="Hu X."/>
            <person name="Zhang T."/>
            <person name="Song X."/>
            <person name="Zhang H."/>
            <person name="Dai N."/>
            <person name="Sheng W."/>
            <person name="Hou X."/>
            <person name="Wei L."/>
        </authorList>
    </citation>
    <scope>NUCLEOTIDE SEQUENCE</scope>
    <source>
        <strain evidence="11">3651</strain>
        <tissue evidence="11">Leaf</tissue>
    </source>
</reference>
<dbReference type="Pfam" id="PF14416">
    <property type="entry name" value="PMR5N"/>
    <property type="match status" value="1"/>
</dbReference>
<feature type="region of interest" description="Disordered" evidence="7">
    <location>
        <begin position="66"/>
        <end position="110"/>
    </location>
</feature>
<dbReference type="InterPro" id="IPR029962">
    <property type="entry name" value="TBL"/>
</dbReference>
<keyword evidence="5 8" id="KW-1133">Transmembrane helix</keyword>
<dbReference type="InterPro" id="IPR026057">
    <property type="entry name" value="TBL_C"/>
</dbReference>
<evidence type="ECO:0000313" key="11">
    <source>
        <dbReference type="EMBL" id="KAK4416300.1"/>
    </source>
</evidence>
<keyword evidence="12" id="KW-1185">Reference proteome</keyword>
<comment type="caution">
    <text evidence="11">The sequence shown here is derived from an EMBL/GenBank/DDBJ whole genome shotgun (WGS) entry which is preliminary data.</text>
</comment>
<comment type="subcellular location">
    <subcellularLocation>
        <location evidence="1">Membrane</location>
        <topology evidence="1">Single-pass membrane protein</topology>
    </subcellularLocation>
</comment>
<dbReference type="AlphaFoldDB" id="A0AAE2CBV1"/>
<evidence type="ECO:0000259" key="9">
    <source>
        <dbReference type="Pfam" id="PF13839"/>
    </source>
</evidence>
<evidence type="ECO:0000259" key="10">
    <source>
        <dbReference type="Pfam" id="PF14416"/>
    </source>
</evidence>
<evidence type="ECO:0000256" key="2">
    <source>
        <dbReference type="ARBA" id="ARBA00007727"/>
    </source>
</evidence>
<evidence type="ECO:0000256" key="5">
    <source>
        <dbReference type="ARBA" id="ARBA00022989"/>
    </source>
</evidence>
<feature type="transmembrane region" description="Helical" evidence="8">
    <location>
        <begin position="21"/>
        <end position="39"/>
    </location>
</feature>
<comment type="similarity">
    <text evidence="2">Belongs to the PC-esterase family. TBL subfamily.</text>
</comment>
<feature type="compositionally biased region" description="Basic residues" evidence="7">
    <location>
        <begin position="99"/>
        <end position="110"/>
    </location>
</feature>
<reference evidence="11" key="2">
    <citation type="journal article" date="2024" name="Plant">
        <title>Genomic evolution and insights into agronomic trait innovations of Sesamum species.</title>
        <authorList>
            <person name="Miao H."/>
            <person name="Wang L."/>
            <person name="Qu L."/>
            <person name="Liu H."/>
            <person name="Sun Y."/>
            <person name="Le M."/>
            <person name="Wang Q."/>
            <person name="Wei S."/>
            <person name="Zheng Y."/>
            <person name="Lin W."/>
            <person name="Duan Y."/>
            <person name="Cao H."/>
            <person name="Xiong S."/>
            <person name="Wang X."/>
            <person name="Wei L."/>
            <person name="Li C."/>
            <person name="Ma Q."/>
            <person name="Ju M."/>
            <person name="Zhao R."/>
            <person name="Li G."/>
            <person name="Mu C."/>
            <person name="Tian Q."/>
            <person name="Mei H."/>
            <person name="Zhang T."/>
            <person name="Gao T."/>
            <person name="Zhang H."/>
        </authorList>
    </citation>
    <scope>NUCLEOTIDE SEQUENCE</scope>
    <source>
        <strain evidence="11">3651</strain>
    </source>
</reference>
<evidence type="ECO:0000313" key="12">
    <source>
        <dbReference type="Proteomes" id="UP001293254"/>
    </source>
</evidence>
<dbReference type="PANTHER" id="PTHR32285:SF247">
    <property type="entry name" value="PROTEIN TRICHOME BIREFRINGENCE-LIKE 19"/>
    <property type="match status" value="1"/>
</dbReference>
<dbReference type="InterPro" id="IPR025846">
    <property type="entry name" value="TBL_N"/>
</dbReference>
<feature type="compositionally biased region" description="Polar residues" evidence="7">
    <location>
        <begin position="66"/>
        <end position="77"/>
    </location>
</feature>
<protein>
    <submittedName>
        <fullName evidence="11">Protein trichome birefringence-like 19</fullName>
    </submittedName>
</protein>
<evidence type="ECO:0000256" key="6">
    <source>
        <dbReference type="ARBA" id="ARBA00023136"/>
    </source>
</evidence>
<proteinExistence type="inferred from homology"/>
<gene>
    <name evidence="11" type="ORF">Salat_2455500</name>
</gene>
<dbReference type="PANTHER" id="PTHR32285">
    <property type="entry name" value="PROTEIN TRICHOME BIREFRINGENCE-LIKE 9-RELATED"/>
    <property type="match status" value="1"/>
</dbReference>
<keyword evidence="3 8" id="KW-0812">Transmembrane</keyword>
<organism evidence="11 12">
    <name type="scientific">Sesamum alatum</name>
    <dbReference type="NCBI Taxonomy" id="300844"/>
    <lineage>
        <taxon>Eukaryota</taxon>
        <taxon>Viridiplantae</taxon>
        <taxon>Streptophyta</taxon>
        <taxon>Embryophyta</taxon>
        <taxon>Tracheophyta</taxon>
        <taxon>Spermatophyta</taxon>
        <taxon>Magnoliopsida</taxon>
        <taxon>eudicotyledons</taxon>
        <taxon>Gunneridae</taxon>
        <taxon>Pentapetalae</taxon>
        <taxon>asterids</taxon>
        <taxon>lamiids</taxon>
        <taxon>Lamiales</taxon>
        <taxon>Pedaliaceae</taxon>
        <taxon>Sesamum</taxon>
    </lineage>
</organism>
<evidence type="ECO:0000256" key="1">
    <source>
        <dbReference type="ARBA" id="ARBA00004167"/>
    </source>
</evidence>
<keyword evidence="6 8" id="KW-0472">Membrane</keyword>
<evidence type="ECO:0000256" key="7">
    <source>
        <dbReference type="SAM" id="MobiDB-lite"/>
    </source>
</evidence>
<evidence type="ECO:0000256" key="4">
    <source>
        <dbReference type="ARBA" id="ARBA00022968"/>
    </source>
</evidence>
<accession>A0AAE2CBV1</accession>
<feature type="compositionally biased region" description="Basic and acidic residues" evidence="7">
    <location>
        <begin position="89"/>
        <end position="98"/>
    </location>
</feature>
<evidence type="ECO:0000256" key="3">
    <source>
        <dbReference type="ARBA" id="ARBA00022692"/>
    </source>
</evidence>
<dbReference type="GO" id="GO:0016413">
    <property type="term" value="F:O-acetyltransferase activity"/>
    <property type="evidence" value="ECO:0007669"/>
    <property type="project" value="InterPro"/>
</dbReference>
<sequence length="490" mass="55641">MKLQPSELPSRKPHTRRKTSALAPFIALTLLLTIPLYNYPFNNIAEFPSDKLLLSQNTLLSEHNTNDVPCSAASSRPCNDGSGGGGGGRRQEAAEGRLRRGKGRGKRKVGHPGEIITRVSTHVGNDAGTVRTKVLEDEKCDLFTGEWVANPDGPYYTNATCDAIQDHQNCMKYGRPDKGFLKWRWKPDGCDLPVFDPHRFLELVQGKSVAFVGDSVARNHMQSLICLLSRVVHPVDVSKPKDENRLYQYTEYNFNVSIISSPYLIRTEKTDPNDFTRPFNLFLDEFDETWTAKIQSFDYLIISAGHWFFRPTYFYLNRTLAGCLYCPEPNVTHLTSSFSYRWAFQTAFRAINAAGNFNGVTFLRTFAPSHFEGGPWDKGGDCVRTRPFKRNETVLEDYSLEMYSIQLEELRTAQEAGRRTGRKFRLFDATKPMLLRADGHPSKYGHWPGANRTIPNDCVHWCLPGPIDAWNDFLQELLKREVGSKSKSFT</sequence>
<keyword evidence="4" id="KW-0735">Signal-anchor</keyword>
<dbReference type="Proteomes" id="UP001293254">
    <property type="component" value="Unassembled WGS sequence"/>
</dbReference>